<dbReference type="EMBL" id="JAMKPW020000002">
    <property type="protein sequence ID" value="KAK8220010.1"/>
    <property type="molecule type" value="Genomic_DNA"/>
</dbReference>
<dbReference type="Proteomes" id="UP001320706">
    <property type="component" value="Unassembled WGS sequence"/>
</dbReference>
<gene>
    <name evidence="1" type="ORF">M8818_000426</name>
</gene>
<keyword evidence="2" id="KW-1185">Reference proteome</keyword>
<accession>A0ACC3SPP3</accession>
<name>A0ACC3SPP3_9PEZI</name>
<organism evidence="1 2">
    <name type="scientific">Zalaria obscura</name>
    <dbReference type="NCBI Taxonomy" id="2024903"/>
    <lineage>
        <taxon>Eukaryota</taxon>
        <taxon>Fungi</taxon>
        <taxon>Dikarya</taxon>
        <taxon>Ascomycota</taxon>
        <taxon>Pezizomycotina</taxon>
        <taxon>Dothideomycetes</taxon>
        <taxon>Dothideomycetidae</taxon>
        <taxon>Dothideales</taxon>
        <taxon>Zalariaceae</taxon>
        <taxon>Zalaria</taxon>
    </lineage>
</organism>
<reference evidence="1" key="1">
    <citation type="submission" date="2024-02" db="EMBL/GenBank/DDBJ databases">
        <title>Metagenome Assembled Genome of Zalaria obscura JY119.</title>
        <authorList>
            <person name="Vighnesh L."/>
            <person name="Jagadeeshwari U."/>
            <person name="Venkata Ramana C."/>
            <person name="Sasikala C."/>
        </authorList>
    </citation>
    <scope>NUCLEOTIDE SEQUENCE</scope>
    <source>
        <strain evidence="1">JY119</strain>
    </source>
</reference>
<proteinExistence type="predicted"/>
<evidence type="ECO:0000313" key="2">
    <source>
        <dbReference type="Proteomes" id="UP001320706"/>
    </source>
</evidence>
<sequence>MAASISPARSEVGHSDFSTGARAARSVAMSRRQLLAAPTRHCRDKCWVIMFLSVVCRYSMIQYPRPGLLRMRDKSLGYFTSQGSRFGPTDCPAGSFLNCDIRCQP</sequence>
<evidence type="ECO:0000313" key="1">
    <source>
        <dbReference type="EMBL" id="KAK8220010.1"/>
    </source>
</evidence>
<comment type="caution">
    <text evidence="1">The sequence shown here is derived from an EMBL/GenBank/DDBJ whole genome shotgun (WGS) entry which is preliminary data.</text>
</comment>
<protein>
    <submittedName>
        <fullName evidence="1">Uncharacterized protein</fullName>
    </submittedName>
</protein>